<organism evidence="2 3">
    <name type="scientific">Saccharolobus caldissimus</name>
    <dbReference type="NCBI Taxonomy" id="1702097"/>
    <lineage>
        <taxon>Archaea</taxon>
        <taxon>Thermoproteota</taxon>
        <taxon>Thermoprotei</taxon>
        <taxon>Sulfolobales</taxon>
        <taxon>Sulfolobaceae</taxon>
        <taxon>Saccharolobus</taxon>
    </lineage>
</organism>
<feature type="transmembrane region" description="Helical" evidence="1">
    <location>
        <begin position="27"/>
        <end position="46"/>
    </location>
</feature>
<evidence type="ECO:0000256" key="1">
    <source>
        <dbReference type="SAM" id="Phobius"/>
    </source>
</evidence>
<feature type="transmembrane region" description="Helical" evidence="1">
    <location>
        <begin position="5"/>
        <end position="21"/>
    </location>
</feature>
<dbReference type="EMBL" id="AP025226">
    <property type="protein sequence ID" value="BDB97628.1"/>
    <property type="molecule type" value="Genomic_DNA"/>
</dbReference>
<evidence type="ECO:0000313" key="2">
    <source>
        <dbReference type="EMBL" id="BDB97628.1"/>
    </source>
</evidence>
<protein>
    <submittedName>
        <fullName evidence="2">Uncharacterized protein</fullName>
    </submittedName>
</protein>
<keyword evidence="3" id="KW-1185">Reference proteome</keyword>
<dbReference type="KEGG" id="scas:SACC_06450"/>
<sequence>MKSSTLMLGLIIIDSIIAYIYTKNNFIIIYSIILILILLLVSKFILKKLED</sequence>
<keyword evidence="1" id="KW-0472">Membrane</keyword>
<gene>
    <name evidence="2" type="ORF">SACC_06450</name>
</gene>
<dbReference type="Proteomes" id="UP001319921">
    <property type="component" value="Chromosome"/>
</dbReference>
<evidence type="ECO:0000313" key="3">
    <source>
        <dbReference type="Proteomes" id="UP001319921"/>
    </source>
</evidence>
<reference evidence="2 3" key="1">
    <citation type="journal article" date="2022" name="Microbiol. Resour. Announc.">
        <title>Complete Genome Sequence of the Hyperthermophilic and Acidophilic Archaeon Saccharolobus caldissimus Strain HS-3T.</title>
        <authorList>
            <person name="Sakai H.D."/>
            <person name="Kurosawa N."/>
        </authorList>
    </citation>
    <scope>NUCLEOTIDE SEQUENCE [LARGE SCALE GENOMIC DNA]</scope>
    <source>
        <strain evidence="2 3">JCM32116</strain>
    </source>
</reference>
<accession>A0AAQ4CP97</accession>
<dbReference type="AlphaFoldDB" id="A0AAQ4CP97"/>
<keyword evidence="1" id="KW-0812">Transmembrane</keyword>
<keyword evidence="1" id="KW-1133">Transmembrane helix</keyword>
<proteinExistence type="predicted"/>
<name>A0AAQ4CP97_9CREN</name>